<sequence length="27" mass="2623">MGAGLTVDTGTSCSSAAQIHCPLISCV</sequence>
<proteinExistence type="predicted"/>
<evidence type="ECO:0000313" key="1">
    <source>
        <dbReference type="EMBL" id="JAH13002.1"/>
    </source>
</evidence>
<protein>
    <submittedName>
        <fullName evidence="1">Uncharacterized protein</fullName>
    </submittedName>
</protein>
<organism evidence="1">
    <name type="scientific">Anguilla anguilla</name>
    <name type="common">European freshwater eel</name>
    <name type="synonym">Muraena anguilla</name>
    <dbReference type="NCBI Taxonomy" id="7936"/>
    <lineage>
        <taxon>Eukaryota</taxon>
        <taxon>Metazoa</taxon>
        <taxon>Chordata</taxon>
        <taxon>Craniata</taxon>
        <taxon>Vertebrata</taxon>
        <taxon>Euteleostomi</taxon>
        <taxon>Actinopterygii</taxon>
        <taxon>Neopterygii</taxon>
        <taxon>Teleostei</taxon>
        <taxon>Anguilliformes</taxon>
        <taxon>Anguillidae</taxon>
        <taxon>Anguilla</taxon>
    </lineage>
</organism>
<reference evidence="1" key="1">
    <citation type="submission" date="2014-11" db="EMBL/GenBank/DDBJ databases">
        <authorList>
            <person name="Amaro Gonzalez C."/>
        </authorList>
    </citation>
    <scope>NUCLEOTIDE SEQUENCE</scope>
</reference>
<reference evidence="1" key="2">
    <citation type="journal article" date="2015" name="Fish Shellfish Immunol.">
        <title>Early steps in the European eel (Anguilla anguilla)-Vibrio vulnificus interaction in the gills: Role of the RtxA13 toxin.</title>
        <authorList>
            <person name="Callol A."/>
            <person name="Pajuelo D."/>
            <person name="Ebbesson L."/>
            <person name="Teles M."/>
            <person name="MacKenzie S."/>
            <person name="Amaro C."/>
        </authorList>
    </citation>
    <scope>NUCLEOTIDE SEQUENCE</scope>
</reference>
<dbReference type="AlphaFoldDB" id="A0A0E9Q8Z4"/>
<accession>A0A0E9Q8Z4</accession>
<name>A0A0E9Q8Z4_ANGAN</name>
<dbReference type="EMBL" id="GBXM01095575">
    <property type="protein sequence ID" value="JAH13002.1"/>
    <property type="molecule type" value="Transcribed_RNA"/>
</dbReference>